<dbReference type="SUPFAM" id="SSF51735">
    <property type="entry name" value="NAD(P)-binding Rossmann-fold domains"/>
    <property type="match status" value="1"/>
</dbReference>
<dbReference type="OrthoDB" id="10254604at2759"/>
<name>A0A319F4R0_9EURO</name>
<evidence type="ECO:0000259" key="2">
    <source>
        <dbReference type="Pfam" id="PF13460"/>
    </source>
</evidence>
<dbReference type="InterPro" id="IPR016040">
    <property type="entry name" value="NAD(P)-bd_dom"/>
</dbReference>
<feature type="domain" description="NAD(P)-binding" evidence="2">
    <location>
        <begin position="16"/>
        <end position="228"/>
    </location>
</feature>
<keyword evidence="4" id="KW-1185">Reference proteome</keyword>
<proteinExistence type="inferred from homology"/>
<dbReference type="Pfam" id="PF13460">
    <property type="entry name" value="NAD_binding_10"/>
    <property type="match status" value="1"/>
</dbReference>
<organism evidence="3 4">
    <name type="scientific">Aspergillus ellipticus CBS 707.79</name>
    <dbReference type="NCBI Taxonomy" id="1448320"/>
    <lineage>
        <taxon>Eukaryota</taxon>
        <taxon>Fungi</taxon>
        <taxon>Dikarya</taxon>
        <taxon>Ascomycota</taxon>
        <taxon>Pezizomycotina</taxon>
        <taxon>Eurotiomycetes</taxon>
        <taxon>Eurotiomycetidae</taxon>
        <taxon>Eurotiales</taxon>
        <taxon>Aspergillaceae</taxon>
        <taxon>Aspergillus</taxon>
        <taxon>Aspergillus subgen. Circumdati</taxon>
    </lineage>
</organism>
<dbReference type="InterPro" id="IPR036291">
    <property type="entry name" value="NAD(P)-bd_dom_sf"/>
</dbReference>
<dbReference type="Proteomes" id="UP000247810">
    <property type="component" value="Unassembled WGS sequence"/>
</dbReference>
<reference evidence="3 4" key="1">
    <citation type="submission" date="2018-02" db="EMBL/GenBank/DDBJ databases">
        <title>The genomes of Aspergillus section Nigri reveals drivers in fungal speciation.</title>
        <authorList>
            <consortium name="DOE Joint Genome Institute"/>
            <person name="Vesth T.C."/>
            <person name="Nybo J."/>
            <person name="Theobald S."/>
            <person name="Brandl J."/>
            <person name="Frisvad J.C."/>
            <person name="Nielsen K.F."/>
            <person name="Lyhne E.K."/>
            <person name="Kogle M.E."/>
            <person name="Kuo A."/>
            <person name="Riley R."/>
            <person name="Clum A."/>
            <person name="Nolan M."/>
            <person name="Lipzen A."/>
            <person name="Salamov A."/>
            <person name="Henrissat B."/>
            <person name="Wiebenga A."/>
            <person name="De vries R.P."/>
            <person name="Grigoriev I.V."/>
            <person name="Mortensen U.H."/>
            <person name="Andersen M.R."/>
            <person name="Baker S.E."/>
        </authorList>
    </citation>
    <scope>NUCLEOTIDE SEQUENCE [LARGE SCALE GENOMIC DNA]</scope>
    <source>
        <strain evidence="3 4">CBS 707.79</strain>
    </source>
</reference>
<dbReference type="STRING" id="1448320.A0A319F4R0"/>
<comment type="similarity">
    <text evidence="1">Belongs to the avfA family.</text>
</comment>
<protein>
    <submittedName>
        <fullName evidence="3">NAD(P)-binding protein</fullName>
    </submittedName>
</protein>
<dbReference type="AlphaFoldDB" id="A0A319F4R0"/>
<evidence type="ECO:0000256" key="1">
    <source>
        <dbReference type="ARBA" id="ARBA00038376"/>
    </source>
</evidence>
<dbReference type="EMBL" id="KZ825797">
    <property type="protein sequence ID" value="PYI00053.1"/>
    <property type="molecule type" value="Genomic_DNA"/>
</dbReference>
<dbReference type="VEuPathDB" id="FungiDB:BO71DRAFT_446010"/>
<dbReference type="PANTHER" id="PTHR15020:SF50">
    <property type="entry name" value="UPF0659 PROTEIN YMR090W"/>
    <property type="match status" value="1"/>
</dbReference>
<gene>
    <name evidence="3" type="ORF">BO71DRAFT_446010</name>
</gene>
<accession>A0A319F4R0</accession>
<evidence type="ECO:0000313" key="3">
    <source>
        <dbReference type="EMBL" id="PYI00053.1"/>
    </source>
</evidence>
<dbReference type="PANTHER" id="PTHR15020">
    <property type="entry name" value="FLAVIN REDUCTASE-RELATED"/>
    <property type="match status" value="1"/>
</dbReference>
<dbReference type="Gene3D" id="3.40.50.720">
    <property type="entry name" value="NAD(P)-binding Rossmann-like Domain"/>
    <property type="match status" value="1"/>
</dbReference>
<sequence length="274" mass="30304">MSNADLMSNPHGLVFGGNGRVARAMTKLMVSRSWQVTSVVRNLHRHEKDILRLAASDQADRLSVINCNLQTIRTSDDALQLLEKVRPSCVVFAAGSFSDPYKIDRDVAQRIIKAASHADYVRKFLIISFPASRRQPAPWWNQKDIRQYIAESESYPDIKDAKLQADEYLVAAARQRELLGGPRLQAISLRPSWLLTSSATGRVKLGRTQAVGKVTIGDVASVAVEMLGRDDVGGWFDLVEGREGVERAVDRVVSEGIDCIEGGDLERIYGIALD</sequence>
<evidence type="ECO:0000313" key="4">
    <source>
        <dbReference type="Proteomes" id="UP000247810"/>
    </source>
</evidence>